<dbReference type="Proteomes" id="UP001152755">
    <property type="component" value="Unassembled WGS sequence"/>
</dbReference>
<name>A0A9X4LZS2_9ACTN</name>
<reference evidence="2" key="1">
    <citation type="submission" date="2022-08" db="EMBL/GenBank/DDBJ databases">
        <title>Genome analysis of Corynebacteriales strain.</title>
        <authorList>
            <person name="Lee S.D."/>
        </authorList>
    </citation>
    <scope>NUCLEOTIDE SEQUENCE</scope>
    <source>
        <strain evidence="2">D3-21</strain>
    </source>
</reference>
<accession>A0A9X4LZS2</accession>
<organism evidence="2 3">
    <name type="scientific">Speluncibacter jeojiensis</name>
    <dbReference type="NCBI Taxonomy" id="2710754"/>
    <lineage>
        <taxon>Bacteria</taxon>
        <taxon>Bacillati</taxon>
        <taxon>Actinomycetota</taxon>
        <taxon>Actinomycetes</taxon>
        <taxon>Mycobacteriales</taxon>
        <taxon>Speluncibacteraceae</taxon>
        <taxon>Speluncibacter</taxon>
    </lineage>
</organism>
<keyword evidence="1" id="KW-0732">Signal</keyword>
<evidence type="ECO:0000256" key="1">
    <source>
        <dbReference type="SAM" id="SignalP"/>
    </source>
</evidence>
<dbReference type="RefSeq" id="WP_277831081.1">
    <property type="nucleotide sequence ID" value="NZ_JAAIVF010000001.1"/>
</dbReference>
<proteinExistence type="predicted"/>
<evidence type="ECO:0000313" key="3">
    <source>
        <dbReference type="Proteomes" id="UP001152755"/>
    </source>
</evidence>
<keyword evidence="3" id="KW-1185">Reference proteome</keyword>
<protein>
    <recommendedName>
        <fullName evidence="4">Secreted protein</fullName>
    </recommendedName>
</protein>
<evidence type="ECO:0008006" key="4">
    <source>
        <dbReference type="Google" id="ProtNLM"/>
    </source>
</evidence>
<feature type="chain" id="PRO_5040836640" description="Secreted protein" evidence="1">
    <location>
        <begin position="30"/>
        <end position="116"/>
    </location>
</feature>
<feature type="signal peptide" evidence="1">
    <location>
        <begin position="1"/>
        <end position="29"/>
    </location>
</feature>
<evidence type="ECO:0000313" key="2">
    <source>
        <dbReference type="EMBL" id="MDG3014606.1"/>
    </source>
</evidence>
<comment type="caution">
    <text evidence="2">The sequence shown here is derived from an EMBL/GenBank/DDBJ whole genome shotgun (WGS) entry which is preliminary data.</text>
</comment>
<gene>
    <name evidence="2" type="ORF">NVS88_08550</name>
</gene>
<sequence>MQRTRLVTIGATLAATAAVCILGSGVASAASVVPEPGGVTLNLSHDETVAVSNGHVGQILGAMPTLLNLYDNVGAPYGEDLAVLAHHSASTPAGHLSLSFYGPVNDISWGMVAYVK</sequence>
<dbReference type="EMBL" id="JANRHA010000004">
    <property type="protein sequence ID" value="MDG3014606.1"/>
    <property type="molecule type" value="Genomic_DNA"/>
</dbReference>
<dbReference type="AlphaFoldDB" id="A0A9X4LZS2"/>